<reference evidence="1" key="1">
    <citation type="journal article" date="2021" name="Proc. Natl. Acad. Sci. U.S.A.">
        <title>A Catalog of Tens of Thousands of Viruses from Human Metagenomes Reveals Hidden Associations with Chronic Diseases.</title>
        <authorList>
            <person name="Tisza M.J."/>
            <person name="Buck C.B."/>
        </authorList>
    </citation>
    <scope>NUCLEOTIDE SEQUENCE</scope>
    <source>
        <strain evidence="1">Ctesc4</strain>
    </source>
</reference>
<proteinExistence type="predicted"/>
<sequence length="207" mass="23947">MTTENTAQYLIVAHMQVPTNTRYNLEPKTMFLPKGMYIDEFIEFICDYPYSVTELEALAMPDAKEERKAYGLSHDRIMFALTAGRFIEQLTQALPVVPPLVEYALKDMGVTLERVPMLIDEGSEFVFEEDGVMTTETYERFISGWYTECIDCLTQDYSMVASYLPNGNYGLLEMMNLFLWERGMWEMGEKFELPRFNIRFAGMSAGE</sequence>
<accession>A0A8S5TCR5</accession>
<evidence type="ECO:0000313" key="1">
    <source>
        <dbReference type="EMBL" id="DAF61100.1"/>
    </source>
</evidence>
<organism evidence="1">
    <name type="scientific">Phage sp. ctesc4</name>
    <dbReference type="NCBI Taxonomy" id="2828008"/>
    <lineage>
        <taxon>Viruses</taxon>
    </lineage>
</organism>
<protein>
    <submittedName>
        <fullName evidence="1">Uncharacterized protein</fullName>
    </submittedName>
</protein>
<dbReference type="EMBL" id="BK032802">
    <property type="protein sequence ID" value="DAF61100.1"/>
    <property type="molecule type" value="Genomic_DNA"/>
</dbReference>
<name>A0A8S5TCR5_9VIRU</name>